<comment type="caution">
    <text evidence="1">The sequence shown here is derived from an EMBL/GenBank/DDBJ whole genome shotgun (WGS) entry which is preliminary data.</text>
</comment>
<dbReference type="Proteomes" id="UP001155057">
    <property type="component" value="Unassembled WGS sequence"/>
</dbReference>
<sequence>MTVLQTAAAQAKHTVDVKVQKINEIVAPGDVTINIDPSNGNFTGTATTSDGYDVTSNVSGGAKVQVQATNTNNTDQLNSLKILEGGTDAPGSADANTVTLVDSDGTTGGPQALTNSNFTGVDVDNLSVEFEAEVSPDFKPNKSNTSVTVQYTLTSTGGGN</sequence>
<dbReference type="RefSeq" id="WP_259124565.1">
    <property type="nucleotide sequence ID" value="NZ_JANUAE010000019.1"/>
</dbReference>
<evidence type="ECO:0000313" key="2">
    <source>
        <dbReference type="Proteomes" id="UP001155057"/>
    </source>
</evidence>
<name>A0A9X2QB43_9BACT</name>
<reference evidence="1" key="1">
    <citation type="submission" date="2022-08" db="EMBL/GenBank/DDBJ databases">
        <title>Genomic Encyclopedia of Type Strains, Phase V (KMG-V): Genome sequencing to study the core and pangenomes of soil and plant-associated prokaryotes.</title>
        <authorList>
            <person name="Whitman W."/>
        </authorList>
    </citation>
    <scope>NUCLEOTIDE SEQUENCE</scope>
    <source>
        <strain evidence="1">SP3049</strain>
    </source>
</reference>
<organism evidence="1 2">
    <name type="scientific">Salinibacter ruber</name>
    <dbReference type="NCBI Taxonomy" id="146919"/>
    <lineage>
        <taxon>Bacteria</taxon>
        <taxon>Pseudomonadati</taxon>
        <taxon>Rhodothermota</taxon>
        <taxon>Rhodothermia</taxon>
        <taxon>Rhodothermales</taxon>
        <taxon>Salinibacteraceae</taxon>
        <taxon>Salinibacter</taxon>
    </lineage>
</organism>
<protein>
    <submittedName>
        <fullName evidence="1">Uncharacterized protein</fullName>
    </submittedName>
</protein>
<evidence type="ECO:0000313" key="1">
    <source>
        <dbReference type="EMBL" id="MCS3711845.1"/>
    </source>
</evidence>
<dbReference type="AlphaFoldDB" id="A0A9X2QB43"/>
<proteinExistence type="predicted"/>
<accession>A0A9X2QB43</accession>
<dbReference type="EMBL" id="JANUAE010000019">
    <property type="protein sequence ID" value="MCS3711845.1"/>
    <property type="molecule type" value="Genomic_DNA"/>
</dbReference>
<gene>
    <name evidence="1" type="ORF">GGP61_003480</name>
</gene>